<dbReference type="Pfam" id="PF13589">
    <property type="entry name" value="HATPase_c_3"/>
    <property type="match status" value="1"/>
</dbReference>
<dbReference type="AlphaFoldDB" id="A0A074XKZ3"/>
<dbReference type="InterPro" id="IPR014790">
    <property type="entry name" value="MutL_C"/>
</dbReference>
<proteinExistence type="inferred from homology"/>
<dbReference type="GeneID" id="25413233"/>
<dbReference type="STRING" id="1043004.A0A074XKZ3"/>
<dbReference type="InterPro" id="IPR037198">
    <property type="entry name" value="MutL_C_sf"/>
</dbReference>
<dbReference type="PANTHER" id="PTHR10073:SF47">
    <property type="entry name" value="DNA MISMATCH REPAIR PROTEIN MLH3"/>
    <property type="match status" value="1"/>
</dbReference>
<feature type="region of interest" description="Disordered" evidence="2">
    <location>
        <begin position="496"/>
        <end position="521"/>
    </location>
</feature>
<feature type="region of interest" description="Disordered" evidence="2">
    <location>
        <begin position="430"/>
        <end position="467"/>
    </location>
</feature>
<dbReference type="InterPro" id="IPR038973">
    <property type="entry name" value="MutL/Mlh/Pms-like"/>
</dbReference>
<feature type="compositionally biased region" description="Polar residues" evidence="2">
    <location>
        <begin position="501"/>
        <end position="515"/>
    </location>
</feature>
<evidence type="ECO:0000256" key="2">
    <source>
        <dbReference type="SAM" id="MobiDB-lite"/>
    </source>
</evidence>
<evidence type="ECO:0000256" key="1">
    <source>
        <dbReference type="ARBA" id="ARBA00006082"/>
    </source>
</evidence>
<dbReference type="EMBL" id="KL584705">
    <property type="protein sequence ID" value="KEQ75236.1"/>
    <property type="molecule type" value="Genomic_DNA"/>
</dbReference>
<sequence>MEYSSGQETQNTSSTILPLPEDVVAQIKSSTTITSLNQVVLGLFENSLDAQATKIDITIDYRRGGCTVEDNGIGVLPLEFRETGGLGRMYHTSKQKNNAQLDTHGGRGTFLASVAALSLLTITSRHTQHYSHNTVSLHRSKVISRLTPAPPQHAIRTSTGHGTRTSVRDLFGNMPVRVKQRAAIDEGGLETERQWQSLKVGLVSLLLPWNRRVALQVTNSDSPGKTFPVNTRAQFIPNTLSERNLNTLNKKVSEFDQSTILSILCQAGIVSTDSKTSWIPVSASTSSVTVKGLMSLEPAPTRVAQFMSIGIIPCLDENRHNELYETVNQLFNQSSFGHIDDGSEPAEAEMKRRQHDRRYKTDGPTIKQLQGGRKGVDRWPRFYLRIDLKTKGNTQLVSNLGDMHLKSIINVLESLTIHWLEANNFRPKKLRQKRKQVLKVPEDTSQPNSDVMSPKKNHRSSKRVRSGTVADTALPTMPFTDWSRIKSAKPQMYDSIWKSKTPPSRQSTTIVSMEQTTRHEPDKTATIAVESVTANQFGPPHNSTVAAAETQDSNNLKSAPAQNQDGEIYVHWIDSKTNQKHRVNARTGIVMPDETQRPTSNRAPTGRFAANSRLSSFGNPLVLERRKSNAPSTQDGSSNTTLDSPWLQGLLQTWKNPIFGTQAEEAIPVAGFGQSMQGTSASHNHHGQCSIADSFSLAGITDTSRLSKSALPYAQVISQVDDKFILMKMPSLAGLNPQELNHTRQLLVLMDQHAASERCILEQLLSELCTSTRGTPLIKSNLGFTSDIVTEAVNKPLQFQIPLQEEAMFRAYAAHFAAWGILYDIIPHTTDQPRLKILTLPSVISSRLHAEPRLLIDLLRSEIYTLADSNNTKRDISASPTDTEHTWLHRISSCLKDILSLVNSRACRSAIMFNDKLSNDECQRLMDGVAKTKFPFICAHGRNSMVPLVYLEGDGDEERMQAGGGLRGDGKEMQRGFGGSTEQEKKASFGVAYRKWRDKVAGT</sequence>
<feature type="region of interest" description="Disordered" evidence="2">
    <location>
        <begin position="962"/>
        <end position="983"/>
    </location>
</feature>
<evidence type="ECO:0000313" key="5">
    <source>
        <dbReference type="Proteomes" id="UP000027730"/>
    </source>
</evidence>
<evidence type="ECO:0000313" key="4">
    <source>
        <dbReference type="EMBL" id="KEQ75236.1"/>
    </source>
</evidence>
<reference evidence="4 5" key="1">
    <citation type="journal article" date="2014" name="BMC Genomics">
        <title>Genome sequencing of four Aureobasidium pullulans varieties: biotechnological potential, stress tolerance, and description of new species.</title>
        <authorList>
            <person name="Gostin Ar C."/>
            <person name="Ohm R.A."/>
            <person name="Kogej T."/>
            <person name="Sonjak S."/>
            <person name="Turk M."/>
            <person name="Zajc J."/>
            <person name="Zalar P."/>
            <person name="Grube M."/>
            <person name="Sun H."/>
            <person name="Han J."/>
            <person name="Sharma A."/>
            <person name="Chiniquy J."/>
            <person name="Ngan C.Y."/>
            <person name="Lipzen A."/>
            <person name="Barry K."/>
            <person name="Grigoriev I.V."/>
            <person name="Gunde-Cimerman N."/>
        </authorList>
    </citation>
    <scope>NUCLEOTIDE SEQUENCE [LARGE SCALE GENOMIC DNA]</scope>
    <source>
        <strain evidence="4 5">CBS 147.97</strain>
    </source>
</reference>
<dbReference type="Proteomes" id="UP000027730">
    <property type="component" value="Unassembled WGS sequence"/>
</dbReference>
<dbReference type="InterPro" id="IPR042120">
    <property type="entry name" value="MutL_C_dimsub"/>
</dbReference>
<organism evidence="4 5">
    <name type="scientific">Aureobasidium namibiae CBS 147.97</name>
    <dbReference type="NCBI Taxonomy" id="1043004"/>
    <lineage>
        <taxon>Eukaryota</taxon>
        <taxon>Fungi</taxon>
        <taxon>Dikarya</taxon>
        <taxon>Ascomycota</taxon>
        <taxon>Pezizomycotina</taxon>
        <taxon>Dothideomycetes</taxon>
        <taxon>Dothideomycetidae</taxon>
        <taxon>Dothideales</taxon>
        <taxon>Saccotheciaceae</taxon>
        <taxon>Aureobasidium</taxon>
    </lineage>
</organism>
<comment type="similarity">
    <text evidence="1">Belongs to the DNA mismatch repair MutL/HexB family.</text>
</comment>
<dbReference type="GO" id="GO:0006298">
    <property type="term" value="P:mismatch repair"/>
    <property type="evidence" value="ECO:0007669"/>
    <property type="project" value="InterPro"/>
</dbReference>
<dbReference type="PANTHER" id="PTHR10073">
    <property type="entry name" value="DNA MISMATCH REPAIR PROTEIN MLH, PMS, MUTL"/>
    <property type="match status" value="1"/>
</dbReference>
<dbReference type="InterPro" id="IPR036890">
    <property type="entry name" value="HATPase_C_sf"/>
</dbReference>
<accession>A0A074XKZ3</accession>
<feature type="compositionally biased region" description="Basic residues" evidence="2">
    <location>
        <begin position="455"/>
        <end position="465"/>
    </location>
</feature>
<dbReference type="GO" id="GO:0016887">
    <property type="term" value="F:ATP hydrolysis activity"/>
    <property type="evidence" value="ECO:0007669"/>
    <property type="project" value="InterPro"/>
</dbReference>
<gene>
    <name evidence="4" type="ORF">M436DRAFT_61658</name>
</gene>
<dbReference type="GO" id="GO:0032300">
    <property type="term" value="C:mismatch repair complex"/>
    <property type="evidence" value="ECO:0007669"/>
    <property type="project" value="InterPro"/>
</dbReference>
<dbReference type="GO" id="GO:0005524">
    <property type="term" value="F:ATP binding"/>
    <property type="evidence" value="ECO:0007669"/>
    <property type="project" value="InterPro"/>
</dbReference>
<dbReference type="GO" id="GO:0140664">
    <property type="term" value="F:ATP-dependent DNA damage sensor activity"/>
    <property type="evidence" value="ECO:0007669"/>
    <property type="project" value="InterPro"/>
</dbReference>
<evidence type="ECO:0000259" key="3">
    <source>
        <dbReference type="SMART" id="SM00853"/>
    </source>
</evidence>
<feature type="region of interest" description="Disordered" evidence="2">
    <location>
        <begin position="341"/>
        <end position="372"/>
    </location>
</feature>
<dbReference type="OrthoDB" id="429932at2759"/>
<dbReference type="Gene3D" id="3.30.565.10">
    <property type="entry name" value="Histidine kinase-like ATPase, C-terminal domain"/>
    <property type="match status" value="1"/>
</dbReference>
<keyword evidence="5" id="KW-1185">Reference proteome</keyword>
<dbReference type="Gene3D" id="3.30.1540.20">
    <property type="entry name" value="MutL, C-terminal domain, dimerisation subdomain"/>
    <property type="match status" value="1"/>
</dbReference>
<dbReference type="SUPFAM" id="SSF118116">
    <property type="entry name" value="DNA mismatch repair protein MutL"/>
    <property type="match status" value="1"/>
</dbReference>
<dbReference type="SUPFAM" id="SSF55874">
    <property type="entry name" value="ATPase domain of HSP90 chaperone/DNA topoisomerase II/histidine kinase"/>
    <property type="match status" value="1"/>
</dbReference>
<feature type="domain" description="MutL C-terminal dimerisation" evidence="3">
    <location>
        <begin position="716"/>
        <end position="917"/>
    </location>
</feature>
<dbReference type="SMART" id="SM00853">
    <property type="entry name" value="MutL_C"/>
    <property type="match status" value="1"/>
</dbReference>
<dbReference type="RefSeq" id="XP_013429646.1">
    <property type="nucleotide sequence ID" value="XM_013574192.1"/>
</dbReference>
<protein>
    <recommendedName>
        <fullName evidence="3">MutL C-terminal dimerisation domain-containing protein</fullName>
    </recommendedName>
</protein>
<dbReference type="HOGENOM" id="CLU_005415_0_0_1"/>
<name>A0A074XKZ3_9PEZI</name>